<feature type="domain" description="YlxR" evidence="1">
    <location>
        <begin position="15"/>
        <end position="89"/>
    </location>
</feature>
<protein>
    <submittedName>
        <fullName evidence="2">RNA-binding protein</fullName>
    </submittedName>
</protein>
<organism evidence="2 3">
    <name type="scientific">Rhabdonatronobacter sediminivivens</name>
    <dbReference type="NCBI Taxonomy" id="2743469"/>
    <lineage>
        <taxon>Bacteria</taxon>
        <taxon>Pseudomonadati</taxon>
        <taxon>Pseudomonadota</taxon>
        <taxon>Alphaproteobacteria</taxon>
        <taxon>Rhodobacterales</taxon>
        <taxon>Paracoccaceae</taxon>
        <taxon>Rhabdonatronobacter</taxon>
    </lineage>
</organism>
<dbReference type="InterPro" id="IPR035931">
    <property type="entry name" value="YlxR-like_sf"/>
</dbReference>
<name>A0A7Z0KZS4_9RHOB</name>
<dbReference type="PANTHER" id="PTHR34215">
    <property type="entry name" value="BLL0784 PROTEIN"/>
    <property type="match status" value="1"/>
</dbReference>
<gene>
    <name evidence="2" type="ORF">HUK65_16415</name>
</gene>
<dbReference type="CDD" id="cd00279">
    <property type="entry name" value="YlxR"/>
    <property type="match status" value="1"/>
</dbReference>
<accession>A0A7Z0KZS4</accession>
<dbReference type="InterPro" id="IPR029064">
    <property type="entry name" value="Ribosomal_eL30-like_sf"/>
</dbReference>
<dbReference type="NCBIfam" id="NF006622">
    <property type="entry name" value="PRK09190.1"/>
    <property type="match status" value="1"/>
</dbReference>
<evidence type="ECO:0000259" key="1">
    <source>
        <dbReference type="Pfam" id="PF04296"/>
    </source>
</evidence>
<dbReference type="EMBL" id="JACBXS010000053">
    <property type="protein sequence ID" value="NYS26570.1"/>
    <property type="molecule type" value="Genomic_DNA"/>
</dbReference>
<proteinExistence type="predicted"/>
<keyword evidence="3" id="KW-1185">Reference proteome</keyword>
<dbReference type="AlphaFoldDB" id="A0A7Z0KZS4"/>
<comment type="caution">
    <text evidence="2">The sequence shown here is derived from an EMBL/GenBank/DDBJ whole genome shotgun (WGS) entry which is preliminary data.</text>
</comment>
<dbReference type="PANTHER" id="PTHR34215:SF1">
    <property type="entry name" value="YLXR DOMAIN-CONTAINING PROTEIN"/>
    <property type="match status" value="1"/>
</dbReference>
<evidence type="ECO:0000313" key="2">
    <source>
        <dbReference type="EMBL" id="NYS26570.1"/>
    </source>
</evidence>
<reference evidence="2 3" key="1">
    <citation type="journal article" date="2000" name="Arch. Microbiol.">
        <title>Rhodobaca bogoriensis gen. nov. and sp. nov., an alkaliphilic purple nonsulfur bacterium from African Rift Valley soda lakes.</title>
        <authorList>
            <person name="Milford A.D."/>
            <person name="Achenbach L.A."/>
            <person name="Jung D.O."/>
            <person name="Madigan M.T."/>
        </authorList>
    </citation>
    <scope>NUCLEOTIDE SEQUENCE [LARGE SCALE GENOMIC DNA]</scope>
    <source>
        <strain evidence="2 3">2376</strain>
    </source>
</reference>
<dbReference type="RefSeq" id="WP_179907364.1">
    <property type="nucleotide sequence ID" value="NZ_JACBXS010000053.1"/>
</dbReference>
<dbReference type="SUPFAM" id="SSF64376">
    <property type="entry name" value="YlxR-like"/>
    <property type="match status" value="1"/>
</dbReference>
<dbReference type="SUPFAM" id="SSF55315">
    <property type="entry name" value="L30e-like"/>
    <property type="match status" value="1"/>
</dbReference>
<dbReference type="Gene3D" id="3.30.1230.10">
    <property type="entry name" value="YlxR-like"/>
    <property type="match status" value="1"/>
</dbReference>
<dbReference type="Proteomes" id="UP000529417">
    <property type="component" value="Unassembled WGS sequence"/>
</dbReference>
<dbReference type="InterPro" id="IPR007393">
    <property type="entry name" value="YlxR_dom"/>
</dbReference>
<dbReference type="Gene3D" id="3.30.1330.30">
    <property type="match status" value="1"/>
</dbReference>
<dbReference type="InterPro" id="IPR037465">
    <property type="entry name" value="YlxR"/>
</dbReference>
<dbReference type="Pfam" id="PF04296">
    <property type="entry name" value="YlxR"/>
    <property type="match status" value="1"/>
</dbReference>
<evidence type="ECO:0000313" key="3">
    <source>
        <dbReference type="Proteomes" id="UP000529417"/>
    </source>
</evidence>
<sequence>MTRGGRKKELDTPERRCIATGDVLPVAHLIRFVVAPDGTITPDVAGKLPGRGIWLRADRAALDRAVKKKLFSRAARQQVSVPDDLAAMVHQLLTRRVLDMLSMARKGGIAVAGYEKVRDLALRDDMAVLIQAADGSERGKTKLKPPAGDETFIGHLTARELGFAFGRDRVIHAALRAGGLTTRVVEEAARLAGLREQIGAKVAGEEKTNA</sequence>